<gene>
    <name evidence="5" type="ORF">VFH_II211400</name>
</gene>
<feature type="compositionally biased region" description="Polar residues" evidence="3">
    <location>
        <begin position="627"/>
        <end position="659"/>
    </location>
</feature>
<feature type="compositionally biased region" description="Polar residues" evidence="3">
    <location>
        <begin position="74"/>
        <end position="89"/>
    </location>
</feature>
<organism evidence="5 6">
    <name type="scientific">Vicia faba</name>
    <name type="common">Broad bean</name>
    <name type="synonym">Faba vulgaris</name>
    <dbReference type="NCBI Taxonomy" id="3906"/>
    <lineage>
        <taxon>Eukaryota</taxon>
        <taxon>Viridiplantae</taxon>
        <taxon>Streptophyta</taxon>
        <taxon>Embryophyta</taxon>
        <taxon>Tracheophyta</taxon>
        <taxon>Spermatophyta</taxon>
        <taxon>Magnoliopsida</taxon>
        <taxon>eudicotyledons</taxon>
        <taxon>Gunneridae</taxon>
        <taxon>Pentapetalae</taxon>
        <taxon>rosids</taxon>
        <taxon>fabids</taxon>
        <taxon>Fabales</taxon>
        <taxon>Fabaceae</taxon>
        <taxon>Papilionoideae</taxon>
        <taxon>50 kb inversion clade</taxon>
        <taxon>NPAAA clade</taxon>
        <taxon>Hologalegina</taxon>
        <taxon>IRL clade</taxon>
        <taxon>Fabeae</taxon>
        <taxon>Vicia</taxon>
    </lineage>
</organism>
<feature type="compositionally biased region" description="Basic and acidic residues" evidence="3">
    <location>
        <begin position="96"/>
        <end position="113"/>
    </location>
</feature>
<evidence type="ECO:0000313" key="5">
    <source>
        <dbReference type="EMBL" id="CAI8600213.1"/>
    </source>
</evidence>
<feature type="compositionally biased region" description="Acidic residues" evidence="3">
    <location>
        <begin position="257"/>
        <end position="268"/>
    </location>
</feature>
<protein>
    <recommendedName>
        <fullName evidence="4">Bromo domain-containing protein</fullName>
    </recommendedName>
</protein>
<feature type="compositionally biased region" description="Low complexity" evidence="3">
    <location>
        <begin position="7"/>
        <end position="16"/>
    </location>
</feature>
<feature type="compositionally biased region" description="Polar residues" evidence="3">
    <location>
        <begin position="44"/>
        <end position="53"/>
    </location>
</feature>
<dbReference type="InterPro" id="IPR036427">
    <property type="entry name" value="Bromodomain-like_sf"/>
</dbReference>
<evidence type="ECO:0000313" key="6">
    <source>
        <dbReference type="Proteomes" id="UP001157006"/>
    </source>
</evidence>
<dbReference type="EMBL" id="OX451737">
    <property type="protein sequence ID" value="CAI8600213.1"/>
    <property type="molecule type" value="Genomic_DNA"/>
</dbReference>
<feature type="compositionally biased region" description="Polar residues" evidence="3">
    <location>
        <begin position="667"/>
        <end position="689"/>
    </location>
</feature>
<dbReference type="Pfam" id="PF00439">
    <property type="entry name" value="Bromodomain"/>
    <property type="match status" value="1"/>
</dbReference>
<dbReference type="PANTHER" id="PTHR22881">
    <property type="entry name" value="BROMODOMAIN CONTAINING PROTEIN"/>
    <property type="match status" value="1"/>
</dbReference>
<dbReference type="InterPro" id="IPR001487">
    <property type="entry name" value="Bromodomain"/>
</dbReference>
<dbReference type="AlphaFoldDB" id="A0AAV0ZSL7"/>
<feature type="compositionally biased region" description="Basic and acidic residues" evidence="3">
    <location>
        <begin position="467"/>
        <end position="484"/>
    </location>
</feature>
<keyword evidence="1 2" id="KW-0103">Bromodomain</keyword>
<feature type="region of interest" description="Disordered" evidence="3">
    <location>
        <begin position="1"/>
        <end position="55"/>
    </location>
</feature>
<sequence length="689" mass="76281">MGEVSETTTTMTTTTTTKRKKKGRPSLLDLQKRSLKKQQKHHQNPNSIHSNSINDEDERILKKQKLLQAFNSNLQNHNPPALFPNSNSDPLIHPIGSDHHNDGKVRKATDSKHGSQVVSGPTTPLPDKKLLLFILDRLQKKDTHGVFSEPVDPEELPDYHDIVKHPMDFGTIRKKLDEGLYICLEQFEFLVFMNNCHISPAKQTHLLPSLIWLLLNDVFLVCSNAMQYNSSDTIYYRQARAMQEIAKKDFENLRQDSDDEDEDDDDSEPPPPKIVQRGRPPGKHTKKSLGTSPSELVVPESFSDATLASVGDIASGSNGYNLRKVVSKFQPTDASARSYHNNSGGYTNLTSEWENEFPPSVVKAVLRYGKKQFTVDETRRDTYRNPVPVGNEPPVLTAFEDNFKQLLSVGLHVKHSYARSLANFAANLGPVAWKVAARKISSVLPPGHEFGPGWVSDDDVPQRQHSAVRDERNSDTPVQEDYRSRFSSPSRMFSLANASPLQSGDMVMNREFSYQNEMNPSSSVSGGNESMIHGMIQQEPMVQSDDFGSNGRLGSNFSPQMKMVRLADITGSSNAGNAPQMLDMDTIHNLSSQTAPTNVNPTALKAQFFNNSSQSDSSNLSGLESGFESQRSSQGLAGNSSWQGSEAPTKQQSSFSHASDLNGMIEATNSRSSNVETGPQLQPNLALQL</sequence>
<dbReference type="PANTHER" id="PTHR22881:SF11">
    <property type="entry name" value="BROMODOMAIN-CONTAINING PROTEIN DDB_G0270170-LIKE ISOFORM X1"/>
    <property type="match status" value="1"/>
</dbReference>
<feature type="compositionally biased region" description="Low complexity" evidence="3">
    <location>
        <begin position="611"/>
        <end position="626"/>
    </location>
</feature>
<evidence type="ECO:0000256" key="3">
    <source>
        <dbReference type="SAM" id="MobiDB-lite"/>
    </source>
</evidence>
<feature type="region of interest" description="Disordered" evidence="3">
    <location>
        <begin position="255"/>
        <end position="295"/>
    </location>
</feature>
<feature type="region of interest" description="Disordered" evidence="3">
    <location>
        <begin position="74"/>
        <end position="121"/>
    </location>
</feature>
<reference evidence="5 6" key="1">
    <citation type="submission" date="2023-01" db="EMBL/GenBank/DDBJ databases">
        <authorList>
            <person name="Kreplak J."/>
        </authorList>
    </citation>
    <scope>NUCLEOTIDE SEQUENCE [LARGE SCALE GENOMIC DNA]</scope>
</reference>
<dbReference type="PRINTS" id="PR00503">
    <property type="entry name" value="BROMODOMAIN"/>
</dbReference>
<dbReference type="InterPro" id="IPR051831">
    <property type="entry name" value="Bromodomain_contain_prot"/>
</dbReference>
<name>A0AAV0ZSL7_VICFA</name>
<dbReference type="Gene3D" id="1.20.920.10">
    <property type="entry name" value="Bromodomain-like"/>
    <property type="match status" value="1"/>
</dbReference>
<feature type="region of interest" description="Disordered" evidence="3">
    <location>
        <begin position="611"/>
        <end position="689"/>
    </location>
</feature>
<feature type="region of interest" description="Disordered" evidence="3">
    <location>
        <begin position="451"/>
        <end position="485"/>
    </location>
</feature>
<evidence type="ECO:0000256" key="2">
    <source>
        <dbReference type="PROSITE-ProRule" id="PRU00035"/>
    </source>
</evidence>
<evidence type="ECO:0000259" key="4">
    <source>
        <dbReference type="PROSITE" id="PS50014"/>
    </source>
</evidence>
<feature type="domain" description="Bromo" evidence="4">
    <location>
        <begin position="139"/>
        <end position="236"/>
    </location>
</feature>
<dbReference type="SMART" id="SM00297">
    <property type="entry name" value="BROMO"/>
    <property type="match status" value="1"/>
</dbReference>
<feature type="compositionally biased region" description="Basic residues" evidence="3">
    <location>
        <begin position="33"/>
        <end position="43"/>
    </location>
</feature>
<dbReference type="Proteomes" id="UP001157006">
    <property type="component" value="Chromosome 2"/>
</dbReference>
<evidence type="ECO:0000256" key="1">
    <source>
        <dbReference type="ARBA" id="ARBA00023117"/>
    </source>
</evidence>
<proteinExistence type="predicted"/>
<accession>A0AAV0ZSL7</accession>
<dbReference type="CDD" id="cd04369">
    <property type="entry name" value="Bromodomain"/>
    <property type="match status" value="1"/>
</dbReference>
<dbReference type="SUPFAM" id="SSF47370">
    <property type="entry name" value="Bromodomain"/>
    <property type="match status" value="1"/>
</dbReference>
<dbReference type="PROSITE" id="PS50014">
    <property type="entry name" value="BROMODOMAIN_2"/>
    <property type="match status" value="1"/>
</dbReference>
<keyword evidence="6" id="KW-1185">Reference proteome</keyword>